<reference evidence="2 3" key="1">
    <citation type="submission" date="2020-07" db="EMBL/GenBank/DDBJ databases">
        <authorList>
            <person name="Pothier F. J."/>
        </authorList>
    </citation>
    <scope>NUCLEOTIDE SEQUENCE [LARGE SCALE GENOMIC DNA]</scope>
    <source>
        <strain evidence="2 3">CFBP 7900</strain>
    </source>
</reference>
<dbReference type="EMBL" id="CAJDKC010000003">
    <property type="protein sequence ID" value="CAD0330558.1"/>
    <property type="molecule type" value="Genomic_DNA"/>
</dbReference>
<dbReference type="AlphaFoldDB" id="A0A6V7D9J1"/>
<accession>A0A6V7D9J1</accession>
<organism evidence="2 3">
    <name type="scientific">Xanthomonas hortorum pv. carotae</name>
    <dbReference type="NCBI Taxonomy" id="487904"/>
    <lineage>
        <taxon>Bacteria</taxon>
        <taxon>Pseudomonadati</taxon>
        <taxon>Pseudomonadota</taxon>
        <taxon>Gammaproteobacteria</taxon>
        <taxon>Lysobacterales</taxon>
        <taxon>Lysobacteraceae</taxon>
        <taxon>Xanthomonas</taxon>
    </lineage>
</organism>
<name>A0A6V7D9J1_9XANT</name>
<protein>
    <recommendedName>
        <fullName evidence="4">DUF732 domain-containing protein</fullName>
    </recommendedName>
</protein>
<dbReference type="Proteomes" id="UP000587508">
    <property type="component" value="Unassembled WGS sequence"/>
</dbReference>
<evidence type="ECO:0000256" key="1">
    <source>
        <dbReference type="SAM" id="SignalP"/>
    </source>
</evidence>
<dbReference type="EMBL" id="CAJDKC010000003">
    <property type="protein sequence ID" value="CAD0330551.1"/>
    <property type="molecule type" value="Genomic_DNA"/>
</dbReference>
<feature type="signal peptide" evidence="1">
    <location>
        <begin position="1"/>
        <end position="18"/>
    </location>
</feature>
<sequence>MRFGLFAGLLLAASTSSAQSVHVYDGYLKGETYVTQSPATRSAYVMGVVDGLLSSGFYGASKEEVQKVHACTSEMSSEALRDVVDKHVLTNKDVWKDPMNVLVSNALVGACPVMRPGG</sequence>
<feature type="chain" id="PRO_5036394423" description="DUF732 domain-containing protein" evidence="1">
    <location>
        <begin position="19"/>
        <end position="118"/>
    </location>
</feature>
<proteinExistence type="predicted"/>
<gene>
    <name evidence="2" type="ORF">CFBP7900_19040</name>
</gene>
<evidence type="ECO:0000313" key="2">
    <source>
        <dbReference type="EMBL" id="CAD0330558.1"/>
    </source>
</evidence>
<comment type="caution">
    <text evidence="2">The sequence shown here is derived from an EMBL/GenBank/DDBJ whole genome shotgun (WGS) entry which is preliminary data.</text>
</comment>
<keyword evidence="1" id="KW-0732">Signal</keyword>
<evidence type="ECO:0000313" key="3">
    <source>
        <dbReference type="Proteomes" id="UP000587508"/>
    </source>
</evidence>
<evidence type="ECO:0008006" key="4">
    <source>
        <dbReference type="Google" id="ProtNLM"/>
    </source>
</evidence>